<dbReference type="SUPFAM" id="SSF63829">
    <property type="entry name" value="Calcium-dependent phosphotriesterase"/>
    <property type="match status" value="1"/>
</dbReference>
<dbReference type="InterPro" id="IPR051288">
    <property type="entry name" value="Serum_paraoxonase/arylesterase"/>
</dbReference>
<accession>A9V6B5</accession>
<dbReference type="PANTHER" id="PTHR11799">
    <property type="entry name" value="PARAOXONASE"/>
    <property type="match status" value="1"/>
</dbReference>
<protein>
    <recommendedName>
        <fullName evidence="3">Cleavage/polyadenylation specificity factor A subunit N-terminal domain-containing protein</fullName>
    </recommendedName>
</protein>
<evidence type="ECO:0000313" key="2">
    <source>
        <dbReference type="Proteomes" id="UP000001357"/>
    </source>
</evidence>
<reference evidence="1 2" key="1">
    <citation type="journal article" date="2008" name="Nature">
        <title>The genome of the choanoflagellate Monosiga brevicollis and the origin of metazoans.</title>
        <authorList>
            <consortium name="JGI Sequencing"/>
            <person name="King N."/>
            <person name="Westbrook M.J."/>
            <person name="Young S.L."/>
            <person name="Kuo A."/>
            <person name="Abedin M."/>
            <person name="Chapman J."/>
            <person name="Fairclough S."/>
            <person name="Hellsten U."/>
            <person name="Isogai Y."/>
            <person name="Letunic I."/>
            <person name="Marr M."/>
            <person name="Pincus D."/>
            <person name="Putnam N."/>
            <person name="Rokas A."/>
            <person name="Wright K.J."/>
            <person name="Zuzow R."/>
            <person name="Dirks W."/>
            <person name="Good M."/>
            <person name="Goodstein D."/>
            <person name="Lemons D."/>
            <person name="Li W."/>
            <person name="Lyons J.B."/>
            <person name="Morris A."/>
            <person name="Nichols S."/>
            <person name="Richter D.J."/>
            <person name="Salamov A."/>
            <person name="Bork P."/>
            <person name="Lim W.A."/>
            <person name="Manning G."/>
            <person name="Miller W.T."/>
            <person name="McGinnis W."/>
            <person name="Shapiro H."/>
            <person name="Tjian R."/>
            <person name="Grigoriev I.V."/>
            <person name="Rokhsar D."/>
        </authorList>
    </citation>
    <scope>NUCLEOTIDE SEQUENCE [LARGE SCALE GENOMIC DNA]</scope>
    <source>
        <strain evidence="2">MX1 / ATCC 50154</strain>
    </source>
</reference>
<dbReference type="Proteomes" id="UP000001357">
    <property type="component" value="Unassembled WGS sequence"/>
</dbReference>
<dbReference type="KEGG" id="mbr:MONBRDRAFT_10481"/>
<dbReference type="GeneID" id="5893450"/>
<dbReference type="Gene3D" id="2.120.10.30">
    <property type="entry name" value="TolB, C-terminal domain"/>
    <property type="match status" value="1"/>
</dbReference>
<dbReference type="AlphaFoldDB" id="A9V6B5"/>
<dbReference type="EMBL" id="CH991562">
    <property type="protein sequence ID" value="EDQ86963.1"/>
    <property type="molecule type" value="Genomic_DNA"/>
</dbReference>
<dbReference type="InterPro" id="IPR011042">
    <property type="entry name" value="6-blade_b-propeller_TolB-like"/>
</dbReference>
<dbReference type="RefSeq" id="XP_001748202.1">
    <property type="nucleotide sequence ID" value="XM_001748150.1"/>
</dbReference>
<evidence type="ECO:0000313" key="1">
    <source>
        <dbReference type="EMBL" id="EDQ86963.1"/>
    </source>
</evidence>
<name>A9V6B5_MONBE</name>
<keyword evidence="2" id="KW-1185">Reference proteome</keyword>
<organism evidence="1 2">
    <name type="scientific">Monosiga brevicollis</name>
    <name type="common">Choanoflagellate</name>
    <dbReference type="NCBI Taxonomy" id="81824"/>
    <lineage>
        <taxon>Eukaryota</taxon>
        <taxon>Choanoflagellata</taxon>
        <taxon>Craspedida</taxon>
        <taxon>Salpingoecidae</taxon>
        <taxon>Monosiga</taxon>
    </lineage>
</organism>
<dbReference type="PANTHER" id="PTHR11799:SF12">
    <property type="entry name" value="PARAOXONASE-RELATED"/>
    <property type="match status" value="1"/>
</dbReference>
<gene>
    <name evidence="1" type="ORF">MONBRDRAFT_10481</name>
</gene>
<proteinExistence type="predicted"/>
<dbReference type="InParanoid" id="A9V6B5"/>
<sequence length="161" mass="17279">MFTCAKVVENLIMANGVVHDPDSGSLFVAPSSEQAVHEFAYTDNRRAPLTLKRTVPVQGLCDNLALHPHRPGVLAACHPQLLHFLLYSKGITHSHSQAYYIPSAKEGGEAEELLLVPGEVLSGLATAIMTEDGVLIGGTVHSRGLLRCHLGDEPQQAHETA</sequence>
<evidence type="ECO:0008006" key="3">
    <source>
        <dbReference type="Google" id="ProtNLM"/>
    </source>
</evidence>